<name>A0ACD5C4R7_9SPHI</name>
<keyword evidence="1" id="KW-0808">Transferase</keyword>
<dbReference type="Proteomes" id="UP001485301">
    <property type="component" value="Chromosome"/>
</dbReference>
<dbReference type="EMBL" id="CP151087">
    <property type="protein sequence ID" value="WZN56667.1"/>
    <property type="molecule type" value="Genomic_DNA"/>
</dbReference>
<proteinExistence type="predicted"/>
<accession>A0ACD5C4R7</accession>
<reference evidence="1" key="1">
    <citation type="submission" date="2024-04" db="EMBL/GenBank/DDBJ databases">
        <title>Complete genome sequence of Sphingobacterium thalpophiium BAA-1094.</title>
        <authorList>
            <person name="Adaikpoh B.I."/>
        </authorList>
    </citation>
    <scope>NUCLEOTIDE SEQUENCE</scope>
    <source>
        <strain evidence="1">BAA-1094</strain>
    </source>
</reference>
<gene>
    <name evidence="1" type="primary">dxs</name>
    <name evidence="1" type="ORF">AACH28_03835</name>
</gene>
<dbReference type="EC" id="2.2.1.7" evidence="1"/>
<protein>
    <submittedName>
        <fullName evidence="1">1-deoxy-D-xylulose-5-phosphate synthase</fullName>
        <ecNumber evidence="1">2.2.1.7</ecNumber>
    </submittedName>
</protein>
<organism evidence="1 2">
    <name type="scientific">Sphingobacterium thalpophilum</name>
    <dbReference type="NCBI Taxonomy" id="259"/>
    <lineage>
        <taxon>Bacteria</taxon>
        <taxon>Pseudomonadati</taxon>
        <taxon>Bacteroidota</taxon>
        <taxon>Sphingobacteriia</taxon>
        <taxon>Sphingobacteriales</taxon>
        <taxon>Sphingobacteriaceae</taxon>
        <taxon>Sphingobacterium</taxon>
    </lineage>
</organism>
<sequence length="655" mass="71853">MSKKEMTGNYQINSPSELRALPQEVLPELSQELRNFLIDHIATHGGHFSSSLGVVELTIAVHYVFNTPKDKLIWDVGHQAYVHKLLTGRAARFHSNRLLGGISGFPVMEENNFDAFGTGHSSTSLSAILGMACAARYKGDNSRQHIAVIGDGAMTAGLAFEALNNIGFEQPNLLIILNDNDMSIDAGTGALQNYLTDLTSGQAYNQFKSQIKKLLLPHKDRTQWSIAAIRKIEKLIKTGLFASSNIFEALGIRYFGPVDGHNLHKLIKIFEQLKHIPGPKIVHCVTQKGKGFAPAMLNKVEWHATGKFDKLTGIRLENQLPQLHNETFQQVLGETLIQLAQRNSRIIAISPAMLSGSRLTAMKQQMPNRVFDVGICEQHAITFSAGLAADGLLPFCVIYSTFLQRAYDQLIHDVALQKLPVVFCIDRAGVVGPDGPTHQGAFDIAFLRCIPNITGASPMTLTDFKNLLFTAQDITLDGPLAIRYPKGPGSREKQSDKCTRLEIGKGRRLCSGQDIAILSLGPVGQYAQDACNELLREGMQVGHYDLQFFKPLDEALLHEVFQSYSYIITVEDGCIAGGVGTAVLEFMAEHGYSATLKRLGLPDTFAVQGTQQQLHQLYHYDKQAIIATVRQLYTGPLESAGSGCSLKPNESSPNS</sequence>
<keyword evidence="2" id="KW-1185">Reference proteome</keyword>
<evidence type="ECO:0000313" key="2">
    <source>
        <dbReference type="Proteomes" id="UP001485301"/>
    </source>
</evidence>
<evidence type="ECO:0000313" key="1">
    <source>
        <dbReference type="EMBL" id="WZN56667.1"/>
    </source>
</evidence>